<dbReference type="RefSeq" id="XP_007875290.1">
    <property type="nucleotide sequence ID" value="XM_007877099.1"/>
</dbReference>
<feature type="transmembrane region" description="Helical" evidence="1">
    <location>
        <begin position="27"/>
        <end position="56"/>
    </location>
</feature>
<dbReference type="GeneID" id="19896913"/>
<keyword evidence="1" id="KW-0812">Transmembrane</keyword>
<proteinExistence type="predicted"/>
<protein>
    <submittedName>
        <fullName evidence="2">Uncharacterized protein</fullName>
    </submittedName>
</protein>
<name>M7PD58_PNEMU</name>
<evidence type="ECO:0000313" key="3">
    <source>
        <dbReference type="Proteomes" id="UP000011958"/>
    </source>
</evidence>
<keyword evidence="3" id="KW-1185">Reference proteome</keyword>
<gene>
    <name evidence="2" type="ORF">PNEG_03226</name>
</gene>
<dbReference type="OrthoDB" id="5371389at2759"/>
<dbReference type="HOGENOM" id="CLU_1200269_0_0_1"/>
<keyword evidence="1" id="KW-1133">Transmembrane helix</keyword>
<comment type="caution">
    <text evidence="2">The sequence shown here is derived from an EMBL/GenBank/DDBJ whole genome shotgun (WGS) entry which is preliminary data.</text>
</comment>
<accession>M7PD58</accession>
<reference evidence="3" key="1">
    <citation type="journal article" date="2016" name="Nat. Commun.">
        <title>Genome analysis of three Pneumocystis species reveals adaptation mechanisms to life exclusively in mammalian hosts.</title>
        <authorList>
            <person name="Ma L."/>
            <person name="Chen Z."/>
            <person name="Huang D.W."/>
            <person name="Kutty G."/>
            <person name="Ishihara M."/>
            <person name="Wang H."/>
            <person name="Abouelleil A."/>
            <person name="Bishop L."/>
            <person name="Davey E."/>
            <person name="Deng R."/>
            <person name="Deng X."/>
            <person name="Fan L."/>
            <person name="Fantoni G."/>
            <person name="Fitzgerald M."/>
            <person name="Gogineni E."/>
            <person name="Goldberg J.M."/>
            <person name="Handley G."/>
            <person name="Hu X."/>
            <person name="Huber C."/>
            <person name="Jiao X."/>
            <person name="Jones K."/>
            <person name="Levin J.Z."/>
            <person name="Liu Y."/>
            <person name="Macdonald P."/>
            <person name="Melnikov A."/>
            <person name="Raley C."/>
            <person name="Sassi M."/>
            <person name="Sherman B.T."/>
            <person name="Song X."/>
            <person name="Sykes S."/>
            <person name="Tran B."/>
            <person name="Walsh L."/>
            <person name="Xia Y."/>
            <person name="Yang J."/>
            <person name="Young S."/>
            <person name="Zeng Q."/>
            <person name="Zheng X."/>
            <person name="Stephens R."/>
            <person name="Nusbaum C."/>
            <person name="Birren B.W."/>
            <person name="Azadi P."/>
            <person name="Lempicki R.A."/>
            <person name="Cuomo C.A."/>
            <person name="Kovacs J.A."/>
        </authorList>
    </citation>
    <scope>NUCLEOTIDE SEQUENCE [LARGE SCALE GENOMIC DNA]</scope>
    <source>
        <strain evidence="3">B123</strain>
    </source>
</reference>
<sequence length="231" mass="26687">MMYRYYGSVSRGNIVKKLLNRGIRRRVMIWGMGCLGAYFFPIIMSGILVLLTGVFLSRVFQSIFNLRYQKRFINNIFPFWNAGKYESLLSNLFKPLVSYIIPDTGSLAEKLYINSIKRIERAIEVNESEISYILGTRKVSFEQYESFSMIGINNLSKFSINFKMLDFYTRNEIALASSYGVMDEYDKSAVLEKILITTNDNEKIILYGDIISKKGQGKTIDAEHWTTKSLN</sequence>
<keyword evidence="1" id="KW-0472">Membrane</keyword>
<organism evidence="2 3">
    <name type="scientific">Pneumocystis murina (strain B123)</name>
    <name type="common">Mouse pneumocystis pneumonia agent</name>
    <name type="synonym">Pneumocystis carinii f. sp. muris</name>
    <dbReference type="NCBI Taxonomy" id="1069680"/>
    <lineage>
        <taxon>Eukaryota</taxon>
        <taxon>Fungi</taxon>
        <taxon>Dikarya</taxon>
        <taxon>Ascomycota</taxon>
        <taxon>Taphrinomycotina</taxon>
        <taxon>Pneumocystomycetes</taxon>
        <taxon>Pneumocystaceae</taxon>
        <taxon>Pneumocystis</taxon>
    </lineage>
</organism>
<dbReference type="AlphaFoldDB" id="M7PD58"/>
<dbReference type="VEuPathDB" id="FungiDB:PNEG_03226"/>
<dbReference type="Proteomes" id="UP000011958">
    <property type="component" value="Unassembled WGS sequence"/>
</dbReference>
<evidence type="ECO:0000313" key="2">
    <source>
        <dbReference type="EMBL" id="EMR08387.1"/>
    </source>
</evidence>
<evidence type="ECO:0000256" key="1">
    <source>
        <dbReference type="SAM" id="Phobius"/>
    </source>
</evidence>
<dbReference type="EMBL" id="AFWA02000010">
    <property type="protein sequence ID" value="EMR08387.1"/>
    <property type="molecule type" value="Genomic_DNA"/>
</dbReference>